<keyword evidence="2" id="KW-1185">Reference proteome</keyword>
<dbReference type="PANTHER" id="PTHR41291:SF1">
    <property type="entry name" value="DNA ALKYLATION REPAIR PROTEIN"/>
    <property type="match status" value="1"/>
</dbReference>
<name>A0A1R2AVU6_9CILI</name>
<evidence type="ECO:0000313" key="2">
    <source>
        <dbReference type="Proteomes" id="UP000187209"/>
    </source>
</evidence>
<dbReference type="CDD" id="cd06561">
    <property type="entry name" value="AlkD_like"/>
    <property type="match status" value="1"/>
</dbReference>
<proteinExistence type="predicted"/>
<sequence length="228" mass="26434">MSKLNTIIECLSSMKSIKNIEGMRRFGINSDMAFGIRIPVLRALAKKHRNDHELALQLWQTGYHEARILASMVDNPKLVTTSQMDDWVQNFNSWDLCDQVCSNLFVKTPFAIEKIEEYSQTTPEFIKRTAFSMIAALTVKCKNVEDKVFIELLQTCEREAWDQRNYVKKAVNWAVRQIGKKNINLWEHAIAASERILMQGTAPARWIANDALRELKRKHLDIKKKSHN</sequence>
<accession>A0A1R2AVU6</accession>
<protein>
    <recommendedName>
        <fullName evidence="3">DNA alkylation repair enzyme</fullName>
    </recommendedName>
</protein>
<reference evidence="1 2" key="1">
    <citation type="submission" date="2016-11" db="EMBL/GenBank/DDBJ databases">
        <title>The macronuclear genome of Stentor coeruleus: a giant cell with tiny introns.</title>
        <authorList>
            <person name="Slabodnick M."/>
            <person name="Ruby J.G."/>
            <person name="Reiff S.B."/>
            <person name="Swart E.C."/>
            <person name="Gosai S."/>
            <person name="Prabakaran S."/>
            <person name="Witkowska E."/>
            <person name="Larue G.E."/>
            <person name="Fisher S."/>
            <person name="Freeman R.M."/>
            <person name="Gunawardena J."/>
            <person name="Chu W."/>
            <person name="Stover N.A."/>
            <person name="Gregory B.D."/>
            <person name="Nowacki M."/>
            <person name="Derisi J."/>
            <person name="Roy S.W."/>
            <person name="Marshall W.F."/>
            <person name="Sood P."/>
        </authorList>
    </citation>
    <scope>NUCLEOTIDE SEQUENCE [LARGE SCALE GENOMIC DNA]</scope>
    <source>
        <strain evidence="1">WM001</strain>
    </source>
</reference>
<dbReference type="SUPFAM" id="SSF48371">
    <property type="entry name" value="ARM repeat"/>
    <property type="match status" value="1"/>
</dbReference>
<dbReference type="Proteomes" id="UP000187209">
    <property type="component" value="Unassembled WGS sequence"/>
</dbReference>
<dbReference type="Gene3D" id="1.25.10.90">
    <property type="match status" value="1"/>
</dbReference>
<organism evidence="1 2">
    <name type="scientific">Stentor coeruleus</name>
    <dbReference type="NCBI Taxonomy" id="5963"/>
    <lineage>
        <taxon>Eukaryota</taxon>
        <taxon>Sar</taxon>
        <taxon>Alveolata</taxon>
        <taxon>Ciliophora</taxon>
        <taxon>Postciliodesmatophora</taxon>
        <taxon>Heterotrichea</taxon>
        <taxon>Heterotrichida</taxon>
        <taxon>Stentoridae</taxon>
        <taxon>Stentor</taxon>
    </lineage>
</organism>
<dbReference type="AlphaFoldDB" id="A0A1R2AVU6"/>
<comment type="caution">
    <text evidence="1">The sequence shown here is derived from an EMBL/GenBank/DDBJ whole genome shotgun (WGS) entry which is preliminary data.</text>
</comment>
<dbReference type="InterPro" id="IPR014825">
    <property type="entry name" value="DNA_alkylation"/>
</dbReference>
<dbReference type="PANTHER" id="PTHR41291">
    <property type="entry name" value="DNA ALKYLATION REPAIR PROTEIN"/>
    <property type="match status" value="1"/>
</dbReference>
<dbReference type="OrthoDB" id="5580526at2759"/>
<dbReference type="EMBL" id="MPUH01001320">
    <property type="protein sequence ID" value="OMJ68510.1"/>
    <property type="molecule type" value="Genomic_DNA"/>
</dbReference>
<evidence type="ECO:0000313" key="1">
    <source>
        <dbReference type="EMBL" id="OMJ68510.1"/>
    </source>
</evidence>
<dbReference type="Pfam" id="PF08713">
    <property type="entry name" value="DNA_alkylation"/>
    <property type="match status" value="1"/>
</dbReference>
<gene>
    <name evidence="1" type="ORF">SteCoe_34019</name>
</gene>
<evidence type="ECO:0008006" key="3">
    <source>
        <dbReference type="Google" id="ProtNLM"/>
    </source>
</evidence>
<dbReference type="InterPro" id="IPR016024">
    <property type="entry name" value="ARM-type_fold"/>
</dbReference>